<dbReference type="InterPro" id="IPR036627">
    <property type="entry name" value="CobW-likC_sf"/>
</dbReference>
<evidence type="ECO:0000256" key="2">
    <source>
        <dbReference type="ARBA" id="ARBA00022801"/>
    </source>
</evidence>
<evidence type="ECO:0000259" key="6">
    <source>
        <dbReference type="SMART" id="SM00833"/>
    </source>
</evidence>
<comment type="catalytic activity">
    <reaction evidence="5">
        <text>GTP + H2O = GDP + phosphate + H(+)</text>
        <dbReference type="Rhea" id="RHEA:19669"/>
        <dbReference type="ChEBI" id="CHEBI:15377"/>
        <dbReference type="ChEBI" id="CHEBI:15378"/>
        <dbReference type="ChEBI" id="CHEBI:37565"/>
        <dbReference type="ChEBI" id="CHEBI:43474"/>
        <dbReference type="ChEBI" id="CHEBI:58189"/>
    </reaction>
    <physiologicalReaction direction="left-to-right" evidence="5">
        <dbReference type="Rhea" id="RHEA:19670"/>
    </physiologicalReaction>
</comment>
<dbReference type="EMBL" id="MZGX01000008">
    <property type="protein sequence ID" value="OPX44477.1"/>
    <property type="molecule type" value="Genomic_DNA"/>
</dbReference>
<dbReference type="OrthoDB" id="9808822at2"/>
<keyword evidence="3" id="KW-0143">Chaperone</keyword>
<evidence type="ECO:0000313" key="7">
    <source>
        <dbReference type="EMBL" id="OPX44477.1"/>
    </source>
</evidence>
<dbReference type="STRING" id="48256.CLHUN_14700"/>
<keyword evidence="2" id="KW-0378">Hydrolase</keyword>
<evidence type="ECO:0000256" key="3">
    <source>
        <dbReference type="ARBA" id="ARBA00023186"/>
    </source>
</evidence>
<dbReference type="InterPro" id="IPR003495">
    <property type="entry name" value="CobW/HypB/UreG_nucleotide-bd"/>
</dbReference>
<dbReference type="SUPFAM" id="SSF52540">
    <property type="entry name" value="P-loop containing nucleoside triphosphate hydrolases"/>
    <property type="match status" value="1"/>
</dbReference>
<dbReference type="InterPro" id="IPR011629">
    <property type="entry name" value="CobW-like_C"/>
</dbReference>
<dbReference type="InterPro" id="IPR051316">
    <property type="entry name" value="Zinc-reg_GTPase_activator"/>
</dbReference>
<dbReference type="SUPFAM" id="SSF90002">
    <property type="entry name" value="Hypothetical protein YjiA, C-terminal domain"/>
    <property type="match status" value="1"/>
</dbReference>
<keyword evidence="8" id="KW-1185">Reference proteome</keyword>
<organism evidence="7 8">
    <name type="scientific">Ruminiclostridium hungatei</name>
    <name type="common">Clostridium hungatei</name>
    <dbReference type="NCBI Taxonomy" id="48256"/>
    <lineage>
        <taxon>Bacteria</taxon>
        <taxon>Bacillati</taxon>
        <taxon>Bacillota</taxon>
        <taxon>Clostridia</taxon>
        <taxon>Eubacteriales</taxon>
        <taxon>Oscillospiraceae</taxon>
        <taxon>Ruminiclostridium</taxon>
    </lineage>
</organism>
<proteinExistence type="inferred from homology"/>
<protein>
    <submittedName>
        <fullName evidence="7">Putative GTP-binding protein YjiA</fullName>
    </submittedName>
</protein>
<dbReference type="InterPro" id="IPR027417">
    <property type="entry name" value="P-loop_NTPase"/>
</dbReference>
<accession>A0A1V4SMK5</accession>
<dbReference type="GO" id="GO:0005737">
    <property type="term" value="C:cytoplasm"/>
    <property type="evidence" value="ECO:0007669"/>
    <property type="project" value="TreeGrafter"/>
</dbReference>
<comment type="similarity">
    <text evidence="4">Belongs to the SIMIBI class G3E GTPase family. ZNG1 subfamily.</text>
</comment>
<dbReference type="RefSeq" id="WP_080063921.1">
    <property type="nucleotide sequence ID" value="NZ_MZGX01000008.1"/>
</dbReference>
<dbReference type="AlphaFoldDB" id="A0A1V4SMK5"/>
<dbReference type="Gene3D" id="3.30.1220.10">
    <property type="entry name" value="CobW-like, C-terminal domain"/>
    <property type="match status" value="1"/>
</dbReference>
<dbReference type="PANTHER" id="PTHR13748:SF62">
    <property type="entry name" value="COBW DOMAIN-CONTAINING PROTEIN"/>
    <property type="match status" value="1"/>
</dbReference>
<keyword evidence="1" id="KW-0547">Nucleotide-binding</keyword>
<feature type="domain" description="CobW C-terminal" evidence="6">
    <location>
        <begin position="260"/>
        <end position="349"/>
    </location>
</feature>
<dbReference type="GO" id="GO:0000166">
    <property type="term" value="F:nucleotide binding"/>
    <property type="evidence" value="ECO:0007669"/>
    <property type="project" value="UniProtKB-KW"/>
</dbReference>
<name>A0A1V4SMK5_RUMHU</name>
<evidence type="ECO:0000256" key="1">
    <source>
        <dbReference type="ARBA" id="ARBA00022741"/>
    </source>
</evidence>
<dbReference type="PANTHER" id="PTHR13748">
    <property type="entry name" value="COBW-RELATED"/>
    <property type="match status" value="1"/>
</dbReference>
<evidence type="ECO:0000256" key="5">
    <source>
        <dbReference type="ARBA" id="ARBA00049117"/>
    </source>
</evidence>
<sequence length="349" mass="38446">MKTKVDIISGFLGAGKTTLIKKLLEEALYKEKVVIIENEFGEVGIDGGILKNSGIQVKEINSGCICCTLAGDFGKAVEEVIRQYAPDRLIIEPSGVGKLSDVVKACKAPGLQDLVELNMVISVIDVLKYQIYISNFGEFYENQVKNAKTVVLSRTQKADSNRLEKTADSIKSLNPNANIITTPWESIPAELVIGVAEQDAALSLERQLMETRKVAIKRHNHTAGCKCGCGGSHIHHHGHDHTQDHNHTSSTHNHSADDFFEVWGVETPKEYSEAALKTVLNALANEKDYGIILRAKGILKTSENKWIQFDYVPGEIEIKNASADYTGRLCVIGRDLKRVELSSLFRVCA</sequence>
<dbReference type="Pfam" id="PF02492">
    <property type="entry name" value="cobW"/>
    <property type="match status" value="1"/>
</dbReference>
<comment type="caution">
    <text evidence="7">The sequence shown here is derived from an EMBL/GenBank/DDBJ whole genome shotgun (WGS) entry which is preliminary data.</text>
</comment>
<evidence type="ECO:0000313" key="8">
    <source>
        <dbReference type="Proteomes" id="UP000191554"/>
    </source>
</evidence>
<dbReference type="Gene3D" id="3.40.50.300">
    <property type="entry name" value="P-loop containing nucleotide triphosphate hydrolases"/>
    <property type="match status" value="1"/>
</dbReference>
<dbReference type="Pfam" id="PF07683">
    <property type="entry name" value="CobW_C"/>
    <property type="match status" value="1"/>
</dbReference>
<dbReference type="GO" id="GO:0016787">
    <property type="term" value="F:hydrolase activity"/>
    <property type="evidence" value="ECO:0007669"/>
    <property type="project" value="UniProtKB-KW"/>
</dbReference>
<gene>
    <name evidence="7" type="primary">yjiA_1</name>
    <name evidence="7" type="ORF">CLHUN_14700</name>
</gene>
<dbReference type="SMART" id="SM00833">
    <property type="entry name" value="CobW_C"/>
    <property type="match status" value="1"/>
</dbReference>
<evidence type="ECO:0000256" key="4">
    <source>
        <dbReference type="ARBA" id="ARBA00034320"/>
    </source>
</evidence>
<reference evidence="7 8" key="1">
    <citation type="submission" date="2017-03" db="EMBL/GenBank/DDBJ databases">
        <title>Genome sequence of Clostridium hungatei DSM 14427.</title>
        <authorList>
            <person name="Poehlein A."/>
            <person name="Daniel R."/>
        </authorList>
    </citation>
    <scope>NUCLEOTIDE SEQUENCE [LARGE SCALE GENOMIC DNA]</scope>
    <source>
        <strain evidence="7 8">DSM 14427</strain>
    </source>
</reference>
<dbReference type="Proteomes" id="UP000191554">
    <property type="component" value="Unassembled WGS sequence"/>
</dbReference>
<dbReference type="CDD" id="cd03112">
    <property type="entry name" value="CobW-like"/>
    <property type="match status" value="1"/>
</dbReference>